<sequence length="164" mass="18976">MTYSQHLKSITPKATSIPKDTTLEETPRTMKLTTSKRRGKNHEESYNATKIKAKVNRKWGNSTLLEAALPFIGRDRIMKEVQVMLRCKKVPKKAKHLLRSAFNKGKGECVGKERYVRDKGYVVEGVCWEKGKGVIARKKYVGEWINRRRNAHHPDKSGKWIIRE</sequence>
<name>A0ACA9L0N8_9GLOM</name>
<evidence type="ECO:0000313" key="1">
    <source>
        <dbReference type="EMBL" id="CAG8504224.1"/>
    </source>
</evidence>
<organism evidence="1 2">
    <name type="scientific">Dentiscutata heterogama</name>
    <dbReference type="NCBI Taxonomy" id="1316150"/>
    <lineage>
        <taxon>Eukaryota</taxon>
        <taxon>Fungi</taxon>
        <taxon>Fungi incertae sedis</taxon>
        <taxon>Mucoromycota</taxon>
        <taxon>Glomeromycotina</taxon>
        <taxon>Glomeromycetes</taxon>
        <taxon>Diversisporales</taxon>
        <taxon>Gigasporaceae</taxon>
        <taxon>Dentiscutata</taxon>
    </lineage>
</organism>
<evidence type="ECO:0000313" key="2">
    <source>
        <dbReference type="Proteomes" id="UP000789702"/>
    </source>
</evidence>
<dbReference type="Proteomes" id="UP000789702">
    <property type="component" value="Unassembled WGS sequence"/>
</dbReference>
<keyword evidence="2" id="KW-1185">Reference proteome</keyword>
<proteinExistence type="predicted"/>
<reference evidence="1" key="1">
    <citation type="submission" date="2021-06" db="EMBL/GenBank/DDBJ databases">
        <authorList>
            <person name="Kallberg Y."/>
            <person name="Tangrot J."/>
            <person name="Rosling A."/>
        </authorList>
    </citation>
    <scope>NUCLEOTIDE SEQUENCE</scope>
    <source>
        <strain evidence="1">IL203A</strain>
    </source>
</reference>
<dbReference type="EMBL" id="CAJVPU010002610">
    <property type="protein sequence ID" value="CAG8504224.1"/>
    <property type="molecule type" value="Genomic_DNA"/>
</dbReference>
<gene>
    <name evidence="1" type="ORF">DHETER_LOCUS3150</name>
</gene>
<accession>A0ACA9L0N8</accession>
<comment type="caution">
    <text evidence="1">The sequence shown here is derived from an EMBL/GenBank/DDBJ whole genome shotgun (WGS) entry which is preliminary data.</text>
</comment>
<protein>
    <submittedName>
        <fullName evidence="1">6496_t:CDS:1</fullName>
    </submittedName>
</protein>